<dbReference type="PANTHER" id="PTHR10545:SF29">
    <property type="entry name" value="GH14572P-RELATED"/>
    <property type="match status" value="1"/>
</dbReference>
<dbReference type="SUPFAM" id="SSF55729">
    <property type="entry name" value="Acyl-CoA N-acyltransferases (Nat)"/>
    <property type="match status" value="1"/>
</dbReference>
<feature type="domain" description="N-acetyltransferase" evidence="3">
    <location>
        <begin position="3"/>
        <end position="148"/>
    </location>
</feature>
<dbReference type="PANTHER" id="PTHR10545">
    <property type="entry name" value="DIAMINE N-ACETYLTRANSFERASE"/>
    <property type="match status" value="1"/>
</dbReference>
<dbReference type="Pfam" id="PF00583">
    <property type="entry name" value="Acetyltransf_1"/>
    <property type="match status" value="1"/>
</dbReference>
<dbReference type="RefSeq" id="WP_013011308.1">
    <property type="nucleotide sequence ID" value="NC_013943.1"/>
</dbReference>
<evidence type="ECO:0000313" key="5">
    <source>
        <dbReference type="Proteomes" id="UP000002012"/>
    </source>
</evidence>
<dbReference type="Proteomes" id="UP000002012">
    <property type="component" value="Chromosome"/>
</dbReference>
<dbReference type="InParanoid" id="D4H1P4"/>
<accession>D4H1P4</accession>
<evidence type="ECO:0000313" key="4">
    <source>
        <dbReference type="EMBL" id="ADD68804.1"/>
    </source>
</evidence>
<evidence type="ECO:0000256" key="2">
    <source>
        <dbReference type="ARBA" id="ARBA00023315"/>
    </source>
</evidence>
<dbReference type="GO" id="GO:0008080">
    <property type="term" value="F:N-acetyltransferase activity"/>
    <property type="evidence" value="ECO:0007669"/>
    <property type="project" value="UniProtKB-ARBA"/>
</dbReference>
<dbReference type="InterPro" id="IPR016181">
    <property type="entry name" value="Acyl_CoA_acyltransferase"/>
</dbReference>
<keyword evidence="5" id="KW-1185">Reference proteome</keyword>
<proteinExistence type="predicted"/>
<dbReference type="KEGG" id="dap:Dacet_2041"/>
<dbReference type="Gene3D" id="3.40.630.30">
    <property type="match status" value="1"/>
</dbReference>
<organism evidence="4 5">
    <name type="scientific">Denitrovibrio acetiphilus (strain DSM 12809 / NBRC 114555 / N2460)</name>
    <dbReference type="NCBI Taxonomy" id="522772"/>
    <lineage>
        <taxon>Bacteria</taxon>
        <taxon>Pseudomonadati</taxon>
        <taxon>Deferribacterota</taxon>
        <taxon>Deferribacteres</taxon>
        <taxon>Deferribacterales</taxon>
        <taxon>Geovibrionaceae</taxon>
        <taxon>Denitrovibrio</taxon>
    </lineage>
</organism>
<sequence>MGIIIRKAGKQDIPSLIVLMDYLLGLEGDFPNMPERQRKGFEMILDSESSEVFVAEKGEKIVGMCSLHKFISTVQGSYAGVLEDVVVDEDFAGMGIGGMLITHIEKYAKAQGITRLQLMVDQNNDSAIALYKKYHWSQTKYIGFRKYL</sequence>
<dbReference type="STRING" id="522772.Dacet_2041"/>
<dbReference type="CDD" id="cd04301">
    <property type="entry name" value="NAT_SF"/>
    <property type="match status" value="1"/>
</dbReference>
<protein>
    <submittedName>
        <fullName evidence="4">GCN5-related N-acetyltransferase</fullName>
    </submittedName>
</protein>
<dbReference type="PROSITE" id="PS51186">
    <property type="entry name" value="GNAT"/>
    <property type="match status" value="1"/>
</dbReference>
<dbReference type="InterPro" id="IPR051016">
    <property type="entry name" value="Diverse_Substrate_AcTransf"/>
</dbReference>
<keyword evidence="1 4" id="KW-0808">Transferase</keyword>
<dbReference type="HOGENOM" id="CLU_013985_34_9_0"/>
<dbReference type="PaxDb" id="522772-Dacet_2041"/>
<evidence type="ECO:0000256" key="1">
    <source>
        <dbReference type="ARBA" id="ARBA00022679"/>
    </source>
</evidence>
<gene>
    <name evidence="4" type="ordered locus">Dacet_2041</name>
</gene>
<dbReference type="EMBL" id="CP001968">
    <property type="protein sequence ID" value="ADD68804.1"/>
    <property type="molecule type" value="Genomic_DNA"/>
</dbReference>
<dbReference type="InterPro" id="IPR000182">
    <property type="entry name" value="GNAT_dom"/>
</dbReference>
<name>D4H1P4_DENA2</name>
<keyword evidence="2" id="KW-0012">Acyltransferase</keyword>
<dbReference type="FunCoup" id="D4H1P4">
    <property type="interactions" value="20"/>
</dbReference>
<reference evidence="4 5" key="1">
    <citation type="journal article" date="2010" name="Stand. Genomic Sci.">
        <title>Complete genome sequence of Denitrovibrio acetiphilus type strain (N2460).</title>
        <authorList>
            <person name="Kiss H."/>
            <person name="Lang E."/>
            <person name="Lapidus A."/>
            <person name="Copeland A."/>
            <person name="Nolan M."/>
            <person name="Glavina Del Rio T."/>
            <person name="Chen F."/>
            <person name="Lucas S."/>
            <person name="Tice H."/>
            <person name="Cheng J.F."/>
            <person name="Han C."/>
            <person name="Goodwin L."/>
            <person name="Pitluck S."/>
            <person name="Liolios K."/>
            <person name="Pati A."/>
            <person name="Ivanova N."/>
            <person name="Mavromatis K."/>
            <person name="Chen A."/>
            <person name="Palaniappan K."/>
            <person name="Land M."/>
            <person name="Hauser L."/>
            <person name="Chang Y.J."/>
            <person name="Jeffries C.D."/>
            <person name="Detter J.C."/>
            <person name="Brettin T."/>
            <person name="Spring S."/>
            <person name="Rohde M."/>
            <person name="Goker M."/>
            <person name="Woyke T."/>
            <person name="Bristow J."/>
            <person name="Eisen J.A."/>
            <person name="Markowitz V."/>
            <person name="Hugenholtz P."/>
            <person name="Kyrpides N.C."/>
            <person name="Klenk H.P."/>
        </authorList>
    </citation>
    <scope>NUCLEOTIDE SEQUENCE [LARGE SCALE GENOMIC DNA]</scope>
    <source>
        <strain evidence="5">DSM 12809 / NBRC 114555 / N2460</strain>
    </source>
</reference>
<evidence type="ECO:0000259" key="3">
    <source>
        <dbReference type="PROSITE" id="PS51186"/>
    </source>
</evidence>
<dbReference type="eggNOG" id="COG0456">
    <property type="taxonomic scope" value="Bacteria"/>
</dbReference>
<dbReference type="AlphaFoldDB" id="D4H1P4"/>
<dbReference type="OrthoDB" id="9797826at2"/>